<evidence type="ECO:0000256" key="1">
    <source>
        <dbReference type="SAM" id="Phobius"/>
    </source>
</evidence>
<feature type="transmembrane region" description="Helical" evidence="1">
    <location>
        <begin position="12"/>
        <end position="31"/>
    </location>
</feature>
<sequence length="128" mass="14793">MATRLVVSPRFLSLRLLLLFMAIMVNMIPAIQQQQQQQQSDLNNQSGKKNTEETLFRLKRQISKRQFTVGAVFETTARGSSEYQAFMNFPSSASLLWQNFRIKQRIVHVEDLKNSFQVASASKFTFND</sequence>
<keyword evidence="1" id="KW-0812">Transmembrane</keyword>
<dbReference type="AlphaFoldDB" id="A0A3P7LJ21"/>
<evidence type="ECO:0000313" key="2">
    <source>
        <dbReference type="EMBL" id="VDN13390.1"/>
    </source>
</evidence>
<keyword evidence="3" id="KW-1185">Reference proteome</keyword>
<proteinExistence type="predicted"/>
<reference evidence="2 3" key="1">
    <citation type="submission" date="2018-11" db="EMBL/GenBank/DDBJ databases">
        <authorList>
            <consortium name="Pathogen Informatics"/>
        </authorList>
    </citation>
    <scope>NUCLEOTIDE SEQUENCE [LARGE SCALE GENOMIC DNA]</scope>
</reference>
<dbReference type="EMBL" id="UYRU01056265">
    <property type="protein sequence ID" value="VDN13390.1"/>
    <property type="molecule type" value="Genomic_DNA"/>
</dbReference>
<keyword evidence="1" id="KW-0472">Membrane</keyword>
<protein>
    <submittedName>
        <fullName evidence="2">Uncharacterized protein</fullName>
    </submittedName>
</protein>
<dbReference type="Proteomes" id="UP000281553">
    <property type="component" value="Unassembled WGS sequence"/>
</dbReference>
<keyword evidence="1" id="KW-1133">Transmembrane helix</keyword>
<organism evidence="2 3">
    <name type="scientific">Dibothriocephalus latus</name>
    <name type="common">Fish tapeworm</name>
    <name type="synonym">Diphyllobothrium latum</name>
    <dbReference type="NCBI Taxonomy" id="60516"/>
    <lineage>
        <taxon>Eukaryota</taxon>
        <taxon>Metazoa</taxon>
        <taxon>Spiralia</taxon>
        <taxon>Lophotrochozoa</taxon>
        <taxon>Platyhelminthes</taxon>
        <taxon>Cestoda</taxon>
        <taxon>Eucestoda</taxon>
        <taxon>Diphyllobothriidea</taxon>
        <taxon>Diphyllobothriidae</taxon>
        <taxon>Dibothriocephalus</taxon>
    </lineage>
</organism>
<accession>A0A3P7LJ21</accession>
<name>A0A3P7LJ21_DIBLA</name>
<gene>
    <name evidence="2" type="ORF">DILT_LOCUS9221</name>
</gene>
<evidence type="ECO:0000313" key="3">
    <source>
        <dbReference type="Proteomes" id="UP000281553"/>
    </source>
</evidence>